<keyword evidence="2 7" id="KW-0489">Methyltransferase</keyword>
<dbReference type="Proteomes" id="UP000053091">
    <property type="component" value="Unassembled WGS sequence"/>
</dbReference>
<dbReference type="PANTHER" id="PTHR18895:SF74">
    <property type="entry name" value="MTRF1L RELEASE FACTOR GLUTAMINE METHYLTRANSFERASE"/>
    <property type="match status" value="1"/>
</dbReference>
<dbReference type="InterPro" id="IPR004556">
    <property type="entry name" value="HemK-like"/>
</dbReference>
<dbReference type="InterPro" id="IPR007848">
    <property type="entry name" value="Small_mtfrase_dom"/>
</dbReference>
<keyword evidence="8" id="KW-1185">Reference proteome</keyword>
<dbReference type="GO" id="GO:0032259">
    <property type="term" value="P:methylation"/>
    <property type="evidence" value="ECO:0007669"/>
    <property type="project" value="UniProtKB-KW"/>
</dbReference>
<feature type="domain" description="Methyltransferase small" evidence="6">
    <location>
        <begin position="102"/>
        <end position="200"/>
    </location>
</feature>
<dbReference type="Pfam" id="PF05175">
    <property type="entry name" value="MTS"/>
    <property type="match status" value="1"/>
</dbReference>
<dbReference type="SUPFAM" id="SSF53335">
    <property type="entry name" value="S-adenosyl-L-methionine-dependent methyltransferases"/>
    <property type="match status" value="1"/>
</dbReference>
<gene>
    <name evidence="7" type="ORF">TBC1_12388</name>
</gene>
<dbReference type="InterPro" id="IPR029063">
    <property type="entry name" value="SAM-dependent_MTases_sf"/>
</dbReference>
<evidence type="ECO:0000313" key="7">
    <source>
        <dbReference type="EMBL" id="GAP44579.1"/>
    </source>
</evidence>
<protein>
    <recommendedName>
        <fullName evidence="1">peptide chain release factor N(5)-glutamine methyltransferase</fullName>
        <ecNumber evidence="1">2.1.1.297</ecNumber>
    </recommendedName>
</protein>
<sequence>MNSMTNRELEKHLFNSIVSVYGEREARAIQRFLFRGLHGLSDAEWLLIRNDEATSEFESAVKQAIPSLIQQMPVQYVAGKTWFCNLEFVLKPGVLIPRPETEALVMRIAEKYSDFSGLRVLDIGTGSGAIAVSLSVLLTRPEITAFDISDIAIEIASANAEKHNHSVRFYKVDILDKSSWPAEDLYDLIVSNPPYVKESEKVFMQPNVLKYEPVLALFVDDHDALIFYRSIAEFAWINLKPGGSLWFEINEAEGDNIRQLLTEMGFSHVEILTDLSGKQRFASAIRQD</sequence>
<evidence type="ECO:0000256" key="1">
    <source>
        <dbReference type="ARBA" id="ARBA00012771"/>
    </source>
</evidence>
<reference evidence="7" key="1">
    <citation type="journal article" date="2015" name="Genome Announc.">
        <title>Draft Genome Sequence of Bacteroidales Strain TBC1, a Novel Isolate from a Methanogenic Wastewater Treatment System.</title>
        <authorList>
            <person name="Tourlousse D.M."/>
            <person name="Matsuura N."/>
            <person name="Sun L."/>
            <person name="Toyonaga M."/>
            <person name="Kuroda K."/>
            <person name="Ohashi A."/>
            <person name="Cruz R."/>
            <person name="Yamaguchi T."/>
            <person name="Sekiguchi Y."/>
        </authorList>
    </citation>
    <scope>NUCLEOTIDE SEQUENCE [LARGE SCALE GENOMIC DNA]</scope>
    <source>
        <strain evidence="7">TBC1</strain>
    </source>
</reference>
<dbReference type="InterPro" id="IPR002052">
    <property type="entry name" value="DNA_methylase_N6_adenine_CS"/>
</dbReference>
<dbReference type="Gene3D" id="3.40.50.150">
    <property type="entry name" value="Vaccinia Virus protein VP39"/>
    <property type="match status" value="1"/>
</dbReference>
<keyword evidence="4" id="KW-0949">S-adenosyl-L-methionine</keyword>
<dbReference type="Gene3D" id="1.10.8.10">
    <property type="entry name" value="DNA helicase RuvA subunit, C-terminal domain"/>
    <property type="match status" value="1"/>
</dbReference>
<dbReference type="GO" id="GO:0003676">
    <property type="term" value="F:nucleic acid binding"/>
    <property type="evidence" value="ECO:0007669"/>
    <property type="project" value="InterPro"/>
</dbReference>
<comment type="catalytic activity">
    <reaction evidence="5">
        <text>L-glutaminyl-[peptide chain release factor] + S-adenosyl-L-methionine = N(5)-methyl-L-glutaminyl-[peptide chain release factor] + S-adenosyl-L-homocysteine + H(+)</text>
        <dbReference type="Rhea" id="RHEA:42896"/>
        <dbReference type="Rhea" id="RHEA-COMP:10271"/>
        <dbReference type="Rhea" id="RHEA-COMP:10272"/>
        <dbReference type="ChEBI" id="CHEBI:15378"/>
        <dbReference type="ChEBI" id="CHEBI:30011"/>
        <dbReference type="ChEBI" id="CHEBI:57856"/>
        <dbReference type="ChEBI" id="CHEBI:59789"/>
        <dbReference type="ChEBI" id="CHEBI:61891"/>
        <dbReference type="EC" id="2.1.1.297"/>
    </reaction>
</comment>
<dbReference type="STRING" id="1678841.TBC1_12388"/>
<organism evidence="7">
    <name type="scientific">Lentimicrobium saccharophilum</name>
    <dbReference type="NCBI Taxonomy" id="1678841"/>
    <lineage>
        <taxon>Bacteria</taxon>
        <taxon>Pseudomonadati</taxon>
        <taxon>Bacteroidota</taxon>
        <taxon>Bacteroidia</taxon>
        <taxon>Bacteroidales</taxon>
        <taxon>Lentimicrobiaceae</taxon>
        <taxon>Lentimicrobium</taxon>
    </lineage>
</organism>
<evidence type="ECO:0000259" key="6">
    <source>
        <dbReference type="Pfam" id="PF05175"/>
    </source>
</evidence>
<dbReference type="GO" id="GO:0102559">
    <property type="term" value="F:peptide chain release factor N(5)-glutamine methyltransferase activity"/>
    <property type="evidence" value="ECO:0007669"/>
    <property type="project" value="UniProtKB-EC"/>
</dbReference>
<dbReference type="InterPro" id="IPR019874">
    <property type="entry name" value="RF_methyltr_PrmC"/>
</dbReference>
<evidence type="ECO:0000256" key="4">
    <source>
        <dbReference type="ARBA" id="ARBA00022691"/>
    </source>
</evidence>
<evidence type="ECO:0000256" key="2">
    <source>
        <dbReference type="ARBA" id="ARBA00022603"/>
    </source>
</evidence>
<evidence type="ECO:0000256" key="3">
    <source>
        <dbReference type="ARBA" id="ARBA00022679"/>
    </source>
</evidence>
<dbReference type="InterPro" id="IPR050320">
    <property type="entry name" value="N5-glutamine_MTase"/>
</dbReference>
<dbReference type="EMBL" id="DF968183">
    <property type="protein sequence ID" value="GAP44579.1"/>
    <property type="molecule type" value="Genomic_DNA"/>
</dbReference>
<evidence type="ECO:0000256" key="5">
    <source>
        <dbReference type="ARBA" id="ARBA00048391"/>
    </source>
</evidence>
<dbReference type="CDD" id="cd02440">
    <property type="entry name" value="AdoMet_MTases"/>
    <property type="match status" value="1"/>
</dbReference>
<dbReference type="AlphaFoldDB" id="A0A0S7C639"/>
<accession>A0A0S7C639</accession>
<proteinExistence type="predicted"/>
<dbReference type="OrthoDB" id="9800643at2"/>
<dbReference type="NCBIfam" id="TIGR03534">
    <property type="entry name" value="RF_mod_PrmC"/>
    <property type="match status" value="1"/>
</dbReference>
<dbReference type="EC" id="2.1.1.297" evidence="1"/>
<dbReference type="PANTHER" id="PTHR18895">
    <property type="entry name" value="HEMK METHYLTRANSFERASE"/>
    <property type="match status" value="1"/>
</dbReference>
<dbReference type="PROSITE" id="PS00092">
    <property type="entry name" value="N6_MTASE"/>
    <property type="match status" value="1"/>
</dbReference>
<keyword evidence="3 7" id="KW-0808">Transferase</keyword>
<evidence type="ECO:0000313" key="8">
    <source>
        <dbReference type="Proteomes" id="UP000053091"/>
    </source>
</evidence>
<dbReference type="PATRIC" id="fig|1678841.3.peg.3088"/>
<dbReference type="NCBIfam" id="TIGR00536">
    <property type="entry name" value="hemK_fam"/>
    <property type="match status" value="1"/>
</dbReference>
<name>A0A0S7C639_9BACT</name>